<dbReference type="Proteomes" id="UP000029492">
    <property type="component" value="Chromosome"/>
</dbReference>
<evidence type="ECO:0000313" key="2">
    <source>
        <dbReference type="EMBL" id="AIQ88799.1"/>
    </source>
</evidence>
<keyword evidence="1" id="KW-1133">Transmembrane helix</keyword>
<accession>A0A089Q2H2</accession>
<evidence type="ECO:0000256" key="1">
    <source>
        <dbReference type="SAM" id="Phobius"/>
    </source>
</evidence>
<sequence length="74" mass="7794">MSFALVPVAEAALFTFGCLVIHALRRHADVVTATLACLATLLVLMIGIACAPESVAKYQAASVTDFARLDPAIY</sequence>
<feature type="transmembrane region" description="Helical" evidence="1">
    <location>
        <begin position="31"/>
        <end position="49"/>
    </location>
</feature>
<keyword evidence="1" id="KW-0472">Membrane</keyword>
<protein>
    <submittedName>
        <fullName evidence="2">Protein of unassigned function</fullName>
    </submittedName>
</protein>
<dbReference type="GeneID" id="96603761"/>
<reference evidence="2 3" key="1">
    <citation type="journal article" date="2014" name="PLoS ONE">
        <title>Genome Information of Methylobacterium oryzae, a Plant-Probiotic Methylotroph in the Phyllosphere.</title>
        <authorList>
            <person name="Kwak M.J."/>
            <person name="Jeong H."/>
            <person name="Madhaiyan M."/>
            <person name="Lee Y."/>
            <person name="Sa T.M."/>
            <person name="Oh T.K."/>
            <person name="Kim J.F."/>
        </authorList>
    </citation>
    <scope>NUCLEOTIDE SEQUENCE [LARGE SCALE GENOMIC DNA]</scope>
    <source>
        <strain evidence="2 3">CBMB20</strain>
    </source>
</reference>
<organism evidence="2 3">
    <name type="scientific">Methylobacterium oryzae CBMB20</name>
    <dbReference type="NCBI Taxonomy" id="693986"/>
    <lineage>
        <taxon>Bacteria</taxon>
        <taxon>Pseudomonadati</taxon>
        <taxon>Pseudomonadota</taxon>
        <taxon>Alphaproteobacteria</taxon>
        <taxon>Hyphomicrobiales</taxon>
        <taxon>Methylobacteriaceae</taxon>
        <taxon>Methylobacterium</taxon>
    </lineage>
</organism>
<dbReference type="eggNOG" id="ENOG5030ZY9">
    <property type="taxonomic scope" value="Bacteria"/>
</dbReference>
<feature type="transmembrane region" description="Helical" evidence="1">
    <location>
        <begin position="6"/>
        <end position="24"/>
    </location>
</feature>
<keyword evidence="1" id="KW-0812">Transmembrane</keyword>
<keyword evidence="3" id="KW-1185">Reference proteome</keyword>
<dbReference type="AlphaFoldDB" id="A0A089Q2H2"/>
<dbReference type="KEGG" id="mor:MOC_1044"/>
<dbReference type="EMBL" id="CP003811">
    <property type="protein sequence ID" value="AIQ88799.1"/>
    <property type="molecule type" value="Genomic_DNA"/>
</dbReference>
<gene>
    <name evidence="2" type="ORF">MOC_1044</name>
</gene>
<dbReference type="HOGENOM" id="CLU_2683661_0_0_5"/>
<proteinExistence type="predicted"/>
<name>A0A089Q2H2_9HYPH</name>
<dbReference type="RefSeq" id="WP_043352033.1">
    <property type="nucleotide sequence ID" value="NZ_CP003811.1"/>
</dbReference>
<evidence type="ECO:0000313" key="3">
    <source>
        <dbReference type="Proteomes" id="UP000029492"/>
    </source>
</evidence>